<evidence type="ECO:0000313" key="3">
    <source>
        <dbReference type="EMBL" id="MFC5719116.1"/>
    </source>
</evidence>
<accession>A0ABW0YUE8</accession>
<dbReference type="RefSeq" id="WP_390314127.1">
    <property type="nucleotide sequence ID" value="NZ_JBHSPB010000002.1"/>
</dbReference>
<protein>
    <submittedName>
        <fullName evidence="3">Protein phosphatase 2C domain-containing protein</fullName>
    </submittedName>
</protein>
<evidence type="ECO:0000256" key="1">
    <source>
        <dbReference type="SAM" id="MobiDB-lite"/>
    </source>
</evidence>
<keyword evidence="4" id="KW-1185">Reference proteome</keyword>
<gene>
    <name evidence="3" type="ORF">ACFP1Z_02820</name>
</gene>
<dbReference type="Proteomes" id="UP001596083">
    <property type="component" value="Unassembled WGS sequence"/>
</dbReference>
<dbReference type="Pfam" id="PF13672">
    <property type="entry name" value="PP2C_2"/>
    <property type="match status" value="1"/>
</dbReference>
<proteinExistence type="predicted"/>
<feature type="region of interest" description="Disordered" evidence="1">
    <location>
        <begin position="84"/>
        <end position="103"/>
    </location>
</feature>
<comment type="caution">
    <text evidence="3">The sequence shown here is derived from an EMBL/GenBank/DDBJ whole genome shotgun (WGS) entry which is preliminary data.</text>
</comment>
<feature type="compositionally biased region" description="Basic and acidic residues" evidence="1">
    <location>
        <begin position="34"/>
        <end position="48"/>
    </location>
</feature>
<organism evidence="3 4">
    <name type="scientific">Streptomyces gamaensis</name>
    <dbReference type="NCBI Taxonomy" id="1763542"/>
    <lineage>
        <taxon>Bacteria</taxon>
        <taxon>Bacillati</taxon>
        <taxon>Actinomycetota</taxon>
        <taxon>Actinomycetes</taxon>
        <taxon>Kitasatosporales</taxon>
        <taxon>Streptomycetaceae</taxon>
        <taxon>Streptomyces</taxon>
    </lineage>
</organism>
<evidence type="ECO:0000313" key="4">
    <source>
        <dbReference type="Proteomes" id="UP001596083"/>
    </source>
</evidence>
<dbReference type="InterPro" id="IPR001932">
    <property type="entry name" value="PPM-type_phosphatase-like_dom"/>
</dbReference>
<evidence type="ECO:0000259" key="2">
    <source>
        <dbReference type="Pfam" id="PF13672"/>
    </source>
</evidence>
<sequence length="392" mass="41277">MTPSPPASRESAGIRPAPGPRPSSELEPAVDVRLSAEARSPDRGRPSTELRPSAGARPSVEVEPSGGARFVPLPRQRGRAVDFVGERPPTYDPEPTAWPDADPGELGDSVPDTVLDGAQYGAVTLRALSLRGDSARYRGEPRRDALLTARFGEGESALLFVAMAGGTRAAEGAHRAARDVCAWLGGAVGRSHARLADDIRGGRRGELRAGLQRLTDRSYGRLRARAAELGLRPEEYTAAVRALLLTADPRCRTRVCFGAGTGGLFRLREGVWDDLDQEAESRVVNGAGVPVVGYGPVPPDPAAPGGAPAFPAPGRPGEGFRFLVSAARPGDTLLLCTAGLAEPLRDEPELGDRLAERWSGGPPPGLAAFLADAQLRVKGYADDRTACALWEG</sequence>
<name>A0ABW0YUE8_9ACTN</name>
<dbReference type="EMBL" id="JBHSPB010000002">
    <property type="protein sequence ID" value="MFC5719116.1"/>
    <property type="molecule type" value="Genomic_DNA"/>
</dbReference>
<reference evidence="4" key="1">
    <citation type="journal article" date="2019" name="Int. J. Syst. Evol. Microbiol.">
        <title>The Global Catalogue of Microorganisms (GCM) 10K type strain sequencing project: providing services to taxonomists for standard genome sequencing and annotation.</title>
        <authorList>
            <consortium name="The Broad Institute Genomics Platform"/>
            <consortium name="The Broad Institute Genome Sequencing Center for Infectious Disease"/>
            <person name="Wu L."/>
            <person name="Ma J."/>
        </authorList>
    </citation>
    <scope>NUCLEOTIDE SEQUENCE [LARGE SCALE GENOMIC DNA]</scope>
    <source>
        <strain evidence="4">CGMCC 4.7304</strain>
    </source>
</reference>
<feature type="domain" description="PPM-type phosphatase" evidence="2">
    <location>
        <begin position="131"/>
        <end position="368"/>
    </location>
</feature>
<feature type="region of interest" description="Disordered" evidence="1">
    <location>
        <begin position="1"/>
        <end position="79"/>
    </location>
</feature>